<evidence type="ECO:0008006" key="5">
    <source>
        <dbReference type="Google" id="ProtNLM"/>
    </source>
</evidence>
<protein>
    <recommendedName>
        <fullName evidence="5">Flagellar basal body-associated protein FliL</fullName>
    </recommendedName>
</protein>
<feature type="compositionally biased region" description="Pro residues" evidence="1">
    <location>
        <begin position="63"/>
        <end position="93"/>
    </location>
</feature>
<feature type="compositionally biased region" description="Polar residues" evidence="1">
    <location>
        <begin position="31"/>
        <end position="49"/>
    </location>
</feature>
<keyword evidence="4" id="KW-1185">Reference proteome</keyword>
<feature type="compositionally biased region" description="Low complexity" evidence="1">
    <location>
        <begin position="133"/>
        <end position="145"/>
    </location>
</feature>
<proteinExistence type="predicted"/>
<evidence type="ECO:0000256" key="1">
    <source>
        <dbReference type="SAM" id="MobiDB-lite"/>
    </source>
</evidence>
<sequence>MSWQEELRQLDEELASGRLSADDYRVRRDQVLSSAVGQPDAQTPETENAGTGAAPDATQVIPPISPPQGMPVSPPQGMPVSPPQGMPVSPPQGMPQQQPDADRTQAVPPSWQSQPPGGDRTQYVQPQYPPSPAGGFPQAGGFQPGWNMPDQAPPWGGGELPPLGPSSGEPGWVQQGPESFDEKPSKGNGAKIAAIVGAVVVLVGVAVGAFLLWGRGSGGDGGGQPPVASDTSQQSTGQKAPDPLAIADFPGQTEDLRNITTFNDIPALNFLTAEELSTYSNAGAGPVKIVVKNLADGNRVIVLVVQANSPAAAKNAASDLLDIQVTNGARRFGDVPNGVHASAFDSGDGQLAQVRGHYAHDNKVVRIEVTGKNLQASETDFSTILSAQLKVLPANG</sequence>
<name>A0A9W6QUS2_9PSEU</name>
<dbReference type="EMBL" id="BSTI01000001">
    <property type="protein sequence ID" value="GLY64113.1"/>
    <property type="molecule type" value="Genomic_DNA"/>
</dbReference>
<feature type="region of interest" description="Disordered" evidence="1">
    <location>
        <begin position="30"/>
        <end position="187"/>
    </location>
</feature>
<evidence type="ECO:0000256" key="2">
    <source>
        <dbReference type="SAM" id="Phobius"/>
    </source>
</evidence>
<reference evidence="3" key="1">
    <citation type="submission" date="2023-03" db="EMBL/GenBank/DDBJ databases">
        <title>Amycolatopsis taiwanensis NBRC 103393.</title>
        <authorList>
            <person name="Ichikawa N."/>
            <person name="Sato H."/>
            <person name="Tonouchi N."/>
        </authorList>
    </citation>
    <scope>NUCLEOTIDE SEQUENCE</scope>
    <source>
        <strain evidence="3">NBRC 103393</strain>
    </source>
</reference>
<organism evidence="3 4">
    <name type="scientific">Amycolatopsis taiwanensis</name>
    <dbReference type="NCBI Taxonomy" id="342230"/>
    <lineage>
        <taxon>Bacteria</taxon>
        <taxon>Bacillati</taxon>
        <taxon>Actinomycetota</taxon>
        <taxon>Actinomycetes</taxon>
        <taxon>Pseudonocardiales</taxon>
        <taxon>Pseudonocardiaceae</taxon>
        <taxon>Amycolatopsis</taxon>
    </lineage>
</organism>
<keyword evidence="2" id="KW-1133">Transmembrane helix</keyword>
<feature type="compositionally biased region" description="Polar residues" evidence="1">
    <location>
        <begin position="229"/>
        <end position="238"/>
    </location>
</feature>
<feature type="region of interest" description="Disordered" evidence="1">
    <location>
        <begin position="219"/>
        <end position="245"/>
    </location>
</feature>
<comment type="caution">
    <text evidence="3">The sequence shown here is derived from an EMBL/GenBank/DDBJ whole genome shotgun (WGS) entry which is preliminary data.</text>
</comment>
<keyword evidence="2" id="KW-0472">Membrane</keyword>
<evidence type="ECO:0000313" key="4">
    <source>
        <dbReference type="Proteomes" id="UP001165136"/>
    </source>
</evidence>
<dbReference type="RefSeq" id="WP_285485841.1">
    <property type="nucleotide sequence ID" value="NZ_BSTI01000001.1"/>
</dbReference>
<dbReference type="AlphaFoldDB" id="A0A9W6QUS2"/>
<gene>
    <name evidence="3" type="ORF">Atai01_07320</name>
</gene>
<dbReference type="Proteomes" id="UP001165136">
    <property type="component" value="Unassembled WGS sequence"/>
</dbReference>
<evidence type="ECO:0000313" key="3">
    <source>
        <dbReference type="EMBL" id="GLY64113.1"/>
    </source>
</evidence>
<keyword evidence="2" id="KW-0812">Transmembrane</keyword>
<feature type="transmembrane region" description="Helical" evidence="2">
    <location>
        <begin position="192"/>
        <end position="213"/>
    </location>
</feature>
<accession>A0A9W6QUS2</accession>